<proteinExistence type="predicted"/>
<dbReference type="EMBL" id="JBHSXX010000001">
    <property type="protein sequence ID" value="MFC6870422.1"/>
    <property type="molecule type" value="Genomic_DNA"/>
</dbReference>
<dbReference type="Proteomes" id="UP001596337">
    <property type="component" value="Unassembled WGS sequence"/>
</dbReference>
<comment type="caution">
    <text evidence="1">The sequence shown here is derived from an EMBL/GenBank/DDBJ whole genome shotgun (WGS) entry which is preliminary data.</text>
</comment>
<sequence>MRGYIEAVTLDDGAIRLTLSPDVADIVLTSVSQFIAALETGRRPGVLPRRLSNWRLFAHAYPRPKPSRQFRKRHNGWMRASLYESACRIRDGWPDEPTFVLDRAAIADWFAVCGQAQALYVQRRSPNPLQGSFGHGRPFWLAQVQSYVAMAARGYEWQRLQEGDELDNDGPG</sequence>
<accession>A0ABW2C7E5</accession>
<keyword evidence="2" id="KW-1185">Reference proteome</keyword>
<protein>
    <submittedName>
        <fullName evidence="1">Uncharacterized protein</fullName>
    </submittedName>
</protein>
<gene>
    <name evidence="1" type="ORF">ACFQGD_25125</name>
</gene>
<evidence type="ECO:0000313" key="2">
    <source>
        <dbReference type="Proteomes" id="UP001596337"/>
    </source>
</evidence>
<evidence type="ECO:0000313" key="1">
    <source>
        <dbReference type="EMBL" id="MFC6870422.1"/>
    </source>
</evidence>
<dbReference type="RefSeq" id="WP_345399314.1">
    <property type="nucleotide sequence ID" value="NZ_BAABLA010000087.1"/>
</dbReference>
<organism evidence="1 2">
    <name type="scientific">Haloechinothrix salitolerans</name>
    <dbReference type="NCBI Taxonomy" id="926830"/>
    <lineage>
        <taxon>Bacteria</taxon>
        <taxon>Bacillati</taxon>
        <taxon>Actinomycetota</taxon>
        <taxon>Actinomycetes</taxon>
        <taxon>Pseudonocardiales</taxon>
        <taxon>Pseudonocardiaceae</taxon>
        <taxon>Haloechinothrix</taxon>
    </lineage>
</organism>
<name>A0ABW2C7E5_9PSEU</name>
<reference evidence="2" key="1">
    <citation type="journal article" date="2019" name="Int. J. Syst. Evol. Microbiol.">
        <title>The Global Catalogue of Microorganisms (GCM) 10K type strain sequencing project: providing services to taxonomists for standard genome sequencing and annotation.</title>
        <authorList>
            <consortium name="The Broad Institute Genomics Platform"/>
            <consortium name="The Broad Institute Genome Sequencing Center for Infectious Disease"/>
            <person name="Wu L."/>
            <person name="Ma J."/>
        </authorList>
    </citation>
    <scope>NUCLEOTIDE SEQUENCE [LARGE SCALE GENOMIC DNA]</scope>
    <source>
        <strain evidence="2">KCTC 32255</strain>
    </source>
</reference>